<evidence type="ECO:0000256" key="5">
    <source>
        <dbReference type="ARBA" id="ARBA00022997"/>
    </source>
</evidence>
<evidence type="ECO:0000256" key="4">
    <source>
        <dbReference type="ARBA" id="ARBA00022801"/>
    </source>
</evidence>
<dbReference type="Pfam" id="PF03577">
    <property type="entry name" value="Peptidase_C69"/>
    <property type="match status" value="1"/>
</dbReference>
<comment type="similarity">
    <text evidence="2 6">Belongs to the peptidase C69 family.</text>
</comment>
<keyword evidence="4 6" id="KW-0378">Hydrolase</keyword>
<gene>
    <name evidence="8" type="ORF">LBLM1_00070</name>
</gene>
<dbReference type="NCBIfam" id="NF033678">
    <property type="entry name" value="C69_fam_dipept"/>
    <property type="match status" value="1"/>
</dbReference>
<keyword evidence="3 6" id="KW-0645">Protease</keyword>
<feature type="compositionally biased region" description="Polar residues" evidence="7">
    <location>
        <begin position="77"/>
        <end position="87"/>
    </location>
</feature>
<evidence type="ECO:0000313" key="9">
    <source>
        <dbReference type="Proteomes" id="UP000003645"/>
    </source>
</evidence>
<dbReference type="EC" id="3.4.-.-" evidence="6"/>
<dbReference type="RefSeq" id="WP_039946155.1">
    <property type="nucleotide sequence ID" value="NZ_CP011013.1"/>
</dbReference>
<protein>
    <recommendedName>
        <fullName evidence="6">Dipeptidase</fullName>
        <ecNumber evidence="6">3.4.-.-</ecNumber>
    </recommendedName>
</protein>
<dbReference type="OrthoDB" id="9764088at2"/>
<organism evidence="8 9">
    <name type="scientific">Limosilactobacillus mucosae LM1</name>
    <dbReference type="NCBI Taxonomy" id="1130798"/>
    <lineage>
        <taxon>Bacteria</taxon>
        <taxon>Bacillati</taxon>
        <taxon>Bacillota</taxon>
        <taxon>Bacilli</taxon>
        <taxon>Lactobacillales</taxon>
        <taxon>Lactobacillaceae</taxon>
        <taxon>Limosilactobacillus</taxon>
    </lineage>
</organism>
<accession>A0A0D4CIF4</accession>
<evidence type="ECO:0000256" key="7">
    <source>
        <dbReference type="SAM" id="MobiDB-lite"/>
    </source>
</evidence>
<dbReference type="GO" id="GO:0016805">
    <property type="term" value="F:dipeptidase activity"/>
    <property type="evidence" value="ECO:0007669"/>
    <property type="project" value="UniProtKB-KW"/>
</dbReference>
<dbReference type="PANTHER" id="PTHR12994">
    <property type="entry name" value="SECERNIN"/>
    <property type="match status" value="1"/>
</dbReference>
<keyword evidence="9" id="KW-1185">Reference proteome</keyword>
<dbReference type="PANTHER" id="PTHR12994:SF17">
    <property type="entry name" value="LD30995P"/>
    <property type="match status" value="1"/>
</dbReference>
<evidence type="ECO:0000256" key="3">
    <source>
        <dbReference type="ARBA" id="ARBA00022670"/>
    </source>
</evidence>
<dbReference type="Gene3D" id="3.60.60.10">
    <property type="entry name" value="Penicillin V Acylase, Chain A"/>
    <property type="match status" value="1"/>
</dbReference>
<dbReference type="KEGG" id="lmu:LBLM1_00070"/>
<evidence type="ECO:0000256" key="6">
    <source>
        <dbReference type="RuleBase" id="RU364089"/>
    </source>
</evidence>
<name>A0A0D4CIF4_LIMMU</name>
<proteinExistence type="inferred from homology"/>
<dbReference type="EMBL" id="CP011013">
    <property type="protein sequence ID" value="AJT49651.1"/>
    <property type="molecule type" value="Genomic_DNA"/>
</dbReference>
<dbReference type="InterPro" id="IPR047804">
    <property type="entry name" value="C69_dipept_A-like"/>
</dbReference>
<sequence length="479" mass="54548">MSPWNRFKNSACTSMMVGKHASTDGSTFISRNEDRVKAIEPKRFLVQPAAKNRQATYVSAYNQLTVPLPADSMRYTATPSVDQTQGPNEEDGFNEAGVGESATESVYANPKVLAYDPYVKNGLAEDSLTTLVLPYIHSAREGVDYLGRLIAKYGSAEGNGIQFIDQDEVWYMEIATGHYWVAVRIPDDCYAVAANQIAIEDIDFGDSRNFAWADGIRLFVEKNHLNPDDERWNFRHIFGTNTKQDHHYNTPRVWFAQHYLSPSLTKDQTPESADMPFIRKPDHKISVEDIQYVLKSHYNETPYDPLGSGTLEQRRRYRSIALSRTAQSHILQARNDAYGVAQTIQWVEFGVPTFCAYVPFFANADDTDASYREFPEKMDLNNAYWLNEALASVVESHYAKFAKDNLDFQDELQAWARRKIKAVDDQISQLDGQRLTSYLTSQNHDIAKHFNTRAQQHLFDLLTKGAELSKLTFKMDPNL</sequence>
<feature type="region of interest" description="Disordered" evidence="7">
    <location>
        <begin position="77"/>
        <end position="101"/>
    </location>
</feature>
<dbReference type="GO" id="GO:0070004">
    <property type="term" value="F:cysteine-type exopeptidase activity"/>
    <property type="evidence" value="ECO:0007669"/>
    <property type="project" value="InterPro"/>
</dbReference>
<evidence type="ECO:0000256" key="2">
    <source>
        <dbReference type="ARBA" id="ARBA00007225"/>
    </source>
</evidence>
<dbReference type="GO" id="GO:0006508">
    <property type="term" value="P:proteolysis"/>
    <property type="evidence" value="ECO:0007669"/>
    <property type="project" value="UniProtKB-KW"/>
</dbReference>
<dbReference type="Proteomes" id="UP000003645">
    <property type="component" value="Chromosome"/>
</dbReference>
<dbReference type="AlphaFoldDB" id="A0A0D4CIF4"/>
<evidence type="ECO:0000313" key="8">
    <source>
        <dbReference type="EMBL" id="AJT49651.1"/>
    </source>
</evidence>
<reference evidence="8 9" key="1">
    <citation type="journal article" date="2012" name="J. Bacteriol.">
        <title>Genome sequence of Lactobacillus mucosae LM1, isolated from piglet feces.</title>
        <authorList>
            <person name="Lee J.H."/>
            <person name="Valeriano V.D."/>
            <person name="Shin Y.R."/>
            <person name="Chae J.P."/>
            <person name="Kim G.B."/>
            <person name="Ham J.S."/>
            <person name="Chun J."/>
            <person name="Kang D.K."/>
        </authorList>
    </citation>
    <scope>NUCLEOTIDE SEQUENCE [LARGE SCALE GENOMIC DNA]</scope>
    <source>
        <strain evidence="8 9">LM1</strain>
    </source>
</reference>
<comment type="catalytic activity">
    <reaction evidence="1">
        <text>an L-aminoacyl-L-amino acid + H2O = 2 an L-alpha-amino acid</text>
        <dbReference type="Rhea" id="RHEA:48940"/>
        <dbReference type="ChEBI" id="CHEBI:15377"/>
        <dbReference type="ChEBI" id="CHEBI:59869"/>
        <dbReference type="ChEBI" id="CHEBI:77460"/>
        <dbReference type="EC" id="3.4.13.19"/>
    </reaction>
</comment>
<dbReference type="InterPro" id="IPR005322">
    <property type="entry name" value="Peptidase_C69"/>
</dbReference>
<keyword evidence="5 6" id="KW-0224">Dipeptidase</keyword>
<dbReference type="HOGENOM" id="CLU_014823_4_2_9"/>
<evidence type="ECO:0000256" key="1">
    <source>
        <dbReference type="ARBA" id="ARBA00001670"/>
    </source>
</evidence>